<dbReference type="EMBL" id="ML977650">
    <property type="protein sequence ID" value="KAF1994879.1"/>
    <property type="molecule type" value="Genomic_DNA"/>
</dbReference>
<keyword evidence="3" id="KW-1185">Reference proteome</keyword>
<dbReference type="Proteomes" id="UP000799779">
    <property type="component" value="Unassembled WGS sequence"/>
</dbReference>
<feature type="domain" description="Peptidase A1" evidence="1">
    <location>
        <begin position="2"/>
        <end position="83"/>
    </location>
</feature>
<accession>A0A6A5W1U3</accession>
<organism evidence="2 3">
    <name type="scientific">Amniculicola lignicola CBS 123094</name>
    <dbReference type="NCBI Taxonomy" id="1392246"/>
    <lineage>
        <taxon>Eukaryota</taxon>
        <taxon>Fungi</taxon>
        <taxon>Dikarya</taxon>
        <taxon>Ascomycota</taxon>
        <taxon>Pezizomycotina</taxon>
        <taxon>Dothideomycetes</taxon>
        <taxon>Pleosporomycetidae</taxon>
        <taxon>Pleosporales</taxon>
        <taxon>Amniculicolaceae</taxon>
        <taxon>Amniculicola</taxon>
    </lineage>
</organism>
<reference evidence="2" key="1">
    <citation type="journal article" date="2020" name="Stud. Mycol.">
        <title>101 Dothideomycetes genomes: a test case for predicting lifestyles and emergence of pathogens.</title>
        <authorList>
            <person name="Haridas S."/>
            <person name="Albert R."/>
            <person name="Binder M."/>
            <person name="Bloem J."/>
            <person name="Labutti K."/>
            <person name="Salamov A."/>
            <person name="Andreopoulos B."/>
            <person name="Baker S."/>
            <person name="Barry K."/>
            <person name="Bills G."/>
            <person name="Bluhm B."/>
            <person name="Cannon C."/>
            <person name="Castanera R."/>
            <person name="Culley D."/>
            <person name="Daum C."/>
            <person name="Ezra D."/>
            <person name="Gonzalez J."/>
            <person name="Henrissat B."/>
            <person name="Kuo A."/>
            <person name="Liang C."/>
            <person name="Lipzen A."/>
            <person name="Lutzoni F."/>
            <person name="Magnuson J."/>
            <person name="Mondo S."/>
            <person name="Nolan M."/>
            <person name="Ohm R."/>
            <person name="Pangilinan J."/>
            <person name="Park H.-J."/>
            <person name="Ramirez L."/>
            <person name="Alfaro M."/>
            <person name="Sun H."/>
            <person name="Tritt A."/>
            <person name="Yoshinaga Y."/>
            <person name="Zwiers L.-H."/>
            <person name="Turgeon B."/>
            <person name="Goodwin S."/>
            <person name="Spatafora J."/>
            <person name="Crous P."/>
            <person name="Grigoriev I."/>
        </authorList>
    </citation>
    <scope>NUCLEOTIDE SEQUENCE</scope>
    <source>
        <strain evidence="2">CBS 123094</strain>
    </source>
</reference>
<dbReference type="InterPro" id="IPR033121">
    <property type="entry name" value="PEPTIDASE_A1"/>
</dbReference>
<dbReference type="SUPFAM" id="SSF50630">
    <property type="entry name" value="Acid proteases"/>
    <property type="match status" value="1"/>
</dbReference>
<dbReference type="Gene3D" id="2.40.70.10">
    <property type="entry name" value="Acid Proteases"/>
    <property type="match status" value="1"/>
</dbReference>
<evidence type="ECO:0000259" key="1">
    <source>
        <dbReference type="Pfam" id="PF00026"/>
    </source>
</evidence>
<proteinExistence type="predicted"/>
<gene>
    <name evidence="2" type="ORF">P154DRAFT_612672</name>
</gene>
<evidence type="ECO:0000313" key="3">
    <source>
        <dbReference type="Proteomes" id="UP000799779"/>
    </source>
</evidence>
<dbReference type="Pfam" id="PF00026">
    <property type="entry name" value="Asp"/>
    <property type="match status" value="1"/>
</dbReference>
<sequence>MEIQGQEFEEATEGKNPAPRINSVWNTALGLSLFPVSVGMGWNFTTPSLFHSMIEQHLLRKNLFTLRFPRTDSEVGEITLGDLPRGLRWQDMAELPLDLRKPDDTYGKFRHYGDTGWQISLESMSMFFDFPWISEEIPILPKPQLPSLLFISVDSSASRCSVKGQ</sequence>
<dbReference type="InterPro" id="IPR021109">
    <property type="entry name" value="Peptidase_aspartic_dom_sf"/>
</dbReference>
<evidence type="ECO:0000313" key="2">
    <source>
        <dbReference type="EMBL" id="KAF1994879.1"/>
    </source>
</evidence>
<name>A0A6A5W1U3_9PLEO</name>
<dbReference type="AlphaFoldDB" id="A0A6A5W1U3"/>
<protein>
    <recommendedName>
        <fullName evidence="1">Peptidase A1 domain-containing protein</fullName>
    </recommendedName>
</protein>